<keyword evidence="2" id="KW-1185">Reference proteome</keyword>
<accession>A0ABD0JUX2</accession>
<reference evidence="1 2" key="1">
    <citation type="journal article" date="2023" name="Sci. Data">
        <title>Genome assembly of the Korean intertidal mud-creeper Batillaria attramentaria.</title>
        <authorList>
            <person name="Patra A.K."/>
            <person name="Ho P.T."/>
            <person name="Jun S."/>
            <person name="Lee S.J."/>
            <person name="Kim Y."/>
            <person name="Won Y.J."/>
        </authorList>
    </citation>
    <scope>NUCLEOTIDE SEQUENCE [LARGE SCALE GENOMIC DNA]</scope>
    <source>
        <strain evidence="1">Wonlab-2016</strain>
    </source>
</reference>
<name>A0ABD0JUX2_9CAEN</name>
<dbReference type="EMBL" id="JACVVK020000315">
    <property type="protein sequence ID" value="KAK7478895.1"/>
    <property type="molecule type" value="Genomic_DNA"/>
</dbReference>
<dbReference type="Proteomes" id="UP001519460">
    <property type="component" value="Unassembled WGS sequence"/>
</dbReference>
<evidence type="ECO:0008006" key="3">
    <source>
        <dbReference type="Google" id="ProtNLM"/>
    </source>
</evidence>
<comment type="caution">
    <text evidence="1">The sequence shown here is derived from an EMBL/GenBank/DDBJ whole genome shotgun (WGS) entry which is preliminary data.</text>
</comment>
<proteinExistence type="predicted"/>
<organism evidence="1 2">
    <name type="scientific">Batillaria attramentaria</name>
    <dbReference type="NCBI Taxonomy" id="370345"/>
    <lineage>
        <taxon>Eukaryota</taxon>
        <taxon>Metazoa</taxon>
        <taxon>Spiralia</taxon>
        <taxon>Lophotrochozoa</taxon>
        <taxon>Mollusca</taxon>
        <taxon>Gastropoda</taxon>
        <taxon>Caenogastropoda</taxon>
        <taxon>Sorbeoconcha</taxon>
        <taxon>Cerithioidea</taxon>
        <taxon>Batillariidae</taxon>
        <taxon>Batillaria</taxon>
    </lineage>
</organism>
<protein>
    <recommendedName>
        <fullName evidence="3">Secreted protein</fullName>
    </recommendedName>
</protein>
<evidence type="ECO:0000313" key="2">
    <source>
        <dbReference type="Proteomes" id="UP001519460"/>
    </source>
</evidence>
<dbReference type="AlphaFoldDB" id="A0ABD0JUX2"/>
<evidence type="ECO:0000313" key="1">
    <source>
        <dbReference type="EMBL" id="KAK7478895.1"/>
    </source>
</evidence>
<sequence length="75" mass="8072">MPDTWWSGGCVCLPVYGLRVGRQFSVSVTRTNGVRPPPSARFDGCRDGISESPLTSLFRSSVPLISLTASISRGE</sequence>
<gene>
    <name evidence="1" type="ORF">BaRGS_00029876</name>
</gene>